<reference evidence="1" key="1">
    <citation type="submission" date="2020-06" db="EMBL/GenBank/DDBJ databases">
        <authorList>
            <person name="Li T."/>
            <person name="Hu X."/>
            <person name="Zhang T."/>
            <person name="Song X."/>
            <person name="Zhang H."/>
            <person name="Dai N."/>
            <person name="Sheng W."/>
            <person name="Hou X."/>
            <person name="Wei L."/>
        </authorList>
    </citation>
    <scope>NUCLEOTIDE SEQUENCE</scope>
    <source>
        <strain evidence="1">KEN1</strain>
        <tissue evidence="1">Leaf</tissue>
    </source>
</reference>
<comment type="caution">
    <text evidence="1">The sequence shown here is derived from an EMBL/GenBank/DDBJ whole genome shotgun (WGS) entry which is preliminary data.</text>
</comment>
<name>A0AAW2Y702_9LAMI</name>
<protein>
    <submittedName>
        <fullName evidence="1">Uncharacterized protein</fullName>
    </submittedName>
</protein>
<organism evidence="1">
    <name type="scientific">Sesamum latifolium</name>
    <dbReference type="NCBI Taxonomy" id="2727402"/>
    <lineage>
        <taxon>Eukaryota</taxon>
        <taxon>Viridiplantae</taxon>
        <taxon>Streptophyta</taxon>
        <taxon>Embryophyta</taxon>
        <taxon>Tracheophyta</taxon>
        <taxon>Spermatophyta</taxon>
        <taxon>Magnoliopsida</taxon>
        <taxon>eudicotyledons</taxon>
        <taxon>Gunneridae</taxon>
        <taxon>Pentapetalae</taxon>
        <taxon>asterids</taxon>
        <taxon>lamiids</taxon>
        <taxon>Lamiales</taxon>
        <taxon>Pedaliaceae</taxon>
        <taxon>Sesamum</taxon>
    </lineage>
</organism>
<gene>
    <name evidence="1" type="ORF">Slati_0026700</name>
</gene>
<evidence type="ECO:0000313" key="1">
    <source>
        <dbReference type="EMBL" id="KAL0461391.1"/>
    </source>
</evidence>
<sequence>MRRRWSSGEAASRRARSSGEYYLEIPDGGAVVKWRPHGSGALVSQWWSGGIMEELQGGGGTVAKAGR</sequence>
<accession>A0AAW2Y702</accession>
<dbReference type="AlphaFoldDB" id="A0AAW2Y702"/>
<proteinExistence type="predicted"/>
<reference evidence="1" key="2">
    <citation type="journal article" date="2024" name="Plant">
        <title>Genomic evolution and insights into agronomic trait innovations of Sesamum species.</title>
        <authorList>
            <person name="Miao H."/>
            <person name="Wang L."/>
            <person name="Qu L."/>
            <person name="Liu H."/>
            <person name="Sun Y."/>
            <person name="Le M."/>
            <person name="Wang Q."/>
            <person name="Wei S."/>
            <person name="Zheng Y."/>
            <person name="Lin W."/>
            <person name="Duan Y."/>
            <person name="Cao H."/>
            <person name="Xiong S."/>
            <person name="Wang X."/>
            <person name="Wei L."/>
            <person name="Li C."/>
            <person name="Ma Q."/>
            <person name="Ju M."/>
            <person name="Zhao R."/>
            <person name="Li G."/>
            <person name="Mu C."/>
            <person name="Tian Q."/>
            <person name="Mei H."/>
            <person name="Zhang T."/>
            <person name="Gao T."/>
            <person name="Zhang H."/>
        </authorList>
    </citation>
    <scope>NUCLEOTIDE SEQUENCE</scope>
    <source>
        <strain evidence="1">KEN1</strain>
    </source>
</reference>
<dbReference type="EMBL" id="JACGWN010000001">
    <property type="protein sequence ID" value="KAL0461391.1"/>
    <property type="molecule type" value="Genomic_DNA"/>
</dbReference>